<organism evidence="2 3">
    <name type="scientific">Nothophoma quercina</name>
    <dbReference type="NCBI Taxonomy" id="749835"/>
    <lineage>
        <taxon>Eukaryota</taxon>
        <taxon>Fungi</taxon>
        <taxon>Dikarya</taxon>
        <taxon>Ascomycota</taxon>
        <taxon>Pezizomycotina</taxon>
        <taxon>Dothideomycetes</taxon>
        <taxon>Pleosporomycetidae</taxon>
        <taxon>Pleosporales</taxon>
        <taxon>Pleosporineae</taxon>
        <taxon>Didymellaceae</taxon>
        <taxon>Nothophoma</taxon>
    </lineage>
</organism>
<comment type="caution">
    <text evidence="2">The sequence shown here is derived from an EMBL/GenBank/DDBJ whole genome shotgun (WGS) entry which is preliminary data.</text>
</comment>
<proteinExistence type="predicted"/>
<keyword evidence="1" id="KW-1133">Transmembrane helix</keyword>
<dbReference type="EMBL" id="JAKIXB020000013">
    <property type="protein sequence ID" value="KAL1603046.1"/>
    <property type="molecule type" value="Genomic_DNA"/>
</dbReference>
<evidence type="ECO:0000256" key="1">
    <source>
        <dbReference type="SAM" id="Phobius"/>
    </source>
</evidence>
<evidence type="ECO:0000313" key="3">
    <source>
        <dbReference type="Proteomes" id="UP001521222"/>
    </source>
</evidence>
<dbReference type="Proteomes" id="UP001521222">
    <property type="component" value="Unassembled WGS sequence"/>
</dbReference>
<feature type="transmembrane region" description="Helical" evidence="1">
    <location>
        <begin position="78"/>
        <end position="99"/>
    </location>
</feature>
<protein>
    <submittedName>
        <fullName evidence="2">Uncharacterized protein</fullName>
    </submittedName>
</protein>
<sequence length="215" mass="24249">MKRLMAWSNLSLKSTTPGIKKVERFSDVLYRSGRSGRPLLYALAASIDLTMFGYALDQVVFCLTLWPSLTLEVRNWRLGLEIFATMVPVFLTPAIWTLYGVQRRADKLGAISFSEASMTRREDTEVQMNSDYLNLAWRGIIDADPISLIVLSCGFALVLLSFNLAKTAKGGWSNPSMIAVLVVGFDTLWMFDAFEICFAPKPLITRRIFRNKAFI</sequence>
<reference evidence="2 3" key="1">
    <citation type="submission" date="2024-02" db="EMBL/GenBank/DDBJ databases">
        <title>De novo assembly and annotation of 12 fungi associated with fruit tree decline syndrome in Ontario, Canada.</title>
        <authorList>
            <person name="Sulman M."/>
            <person name="Ellouze W."/>
            <person name="Ilyukhin E."/>
        </authorList>
    </citation>
    <scope>NUCLEOTIDE SEQUENCE [LARGE SCALE GENOMIC DNA]</scope>
    <source>
        <strain evidence="2 3">M97-236</strain>
    </source>
</reference>
<name>A0ABR3RF39_9PLEO</name>
<keyword evidence="3" id="KW-1185">Reference proteome</keyword>
<feature type="transmembrane region" description="Helical" evidence="1">
    <location>
        <begin position="39"/>
        <end position="66"/>
    </location>
</feature>
<feature type="transmembrane region" description="Helical" evidence="1">
    <location>
        <begin position="177"/>
        <end position="198"/>
    </location>
</feature>
<accession>A0ABR3RF39</accession>
<keyword evidence="1" id="KW-0812">Transmembrane</keyword>
<evidence type="ECO:0000313" key="2">
    <source>
        <dbReference type="EMBL" id="KAL1603046.1"/>
    </source>
</evidence>
<gene>
    <name evidence="2" type="ORF">SLS59_004702</name>
</gene>
<feature type="transmembrane region" description="Helical" evidence="1">
    <location>
        <begin position="146"/>
        <end position="165"/>
    </location>
</feature>
<keyword evidence="1" id="KW-0472">Membrane</keyword>